<accession>A0A2Z4LN57</accession>
<dbReference type="AlphaFoldDB" id="A0A2Z4LN57"/>
<keyword evidence="3" id="KW-1185">Reference proteome</keyword>
<gene>
    <name evidence="2" type="ORF">HME9304_00262</name>
</gene>
<sequence length="157" mass="17647">MSKNIKTYLLLAIVLVVWGIIGLRILDVFSKEQEAPTFAERPNFKPKEIMEKDTFNIVADYRDPFLGTLSASLKKTNNVVKFKTPTVEFPSIIYTGLITDQQTNAHIFFVTIAGSPYLMQKKGRENGVTLLSGNSKHIKVRFKGTLKTIPLQSAIQN</sequence>
<dbReference type="RefSeq" id="WP_112376867.1">
    <property type="nucleotide sequence ID" value="NZ_CP030104.1"/>
</dbReference>
<evidence type="ECO:0008006" key="4">
    <source>
        <dbReference type="Google" id="ProtNLM"/>
    </source>
</evidence>
<organism evidence="2 3">
    <name type="scientific">Flagellimonas maritima</name>
    <dbReference type="NCBI Taxonomy" id="1383885"/>
    <lineage>
        <taxon>Bacteria</taxon>
        <taxon>Pseudomonadati</taxon>
        <taxon>Bacteroidota</taxon>
        <taxon>Flavobacteriia</taxon>
        <taxon>Flavobacteriales</taxon>
        <taxon>Flavobacteriaceae</taxon>
        <taxon>Flagellimonas</taxon>
    </lineage>
</organism>
<evidence type="ECO:0000313" key="2">
    <source>
        <dbReference type="EMBL" id="AWX43275.1"/>
    </source>
</evidence>
<keyword evidence="1" id="KW-0472">Membrane</keyword>
<feature type="transmembrane region" description="Helical" evidence="1">
    <location>
        <begin position="7"/>
        <end position="26"/>
    </location>
</feature>
<protein>
    <recommendedName>
        <fullName evidence="4">Type II secretion system protein GspC N-terminal domain-containing protein</fullName>
    </recommendedName>
</protein>
<reference evidence="2 3" key="1">
    <citation type="submission" date="2018-06" db="EMBL/GenBank/DDBJ databases">
        <title>Spongiibacterium sp. HME9304 Genome sequencing and assembly.</title>
        <authorList>
            <person name="Kang H."/>
            <person name="Kim H."/>
            <person name="Joh K."/>
        </authorList>
    </citation>
    <scope>NUCLEOTIDE SEQUENCE [LARGE SCALE GENOMIC DNA]</scope>
    <source>
        <strain evidence="2 3">HME9304</strain>
    </source>
</reference>
<dbReference type="Proteomes" id="UP000248536">
    <property type="component" value="Chromosome"/>
</dbReference>
<dbReference type="OrthoDB" id="676730at2"/>
<name>A0A2Z4LN57_9FLAO</name>
<keyword evidence="1" id="KW-0812">Transmembrane</keyword>
<evidence type="ECO:0000256" key="1">
    <source>
        <dbReference type="SAM" id="Phobius"/>
    </source>
</evidence>
<proteinExistence type="predicted"/>
<dbReference type="EMBL" id="CP030104">
    <property type="protein sequence ID" value="AWX43275.1"/>
    <property type="molecule type" value="Genomic_DNA"/>
</dbReference>
<evidence type="ECO:0000313" key="3">
    <source>
        <dbReference type="Proteomes" id="UP000248536"/>
    </source>
</evidence>
<keyword evidence="1" id="KW-1133">Transmembrane helix</keyword>
<dbReference type="KEGG" id="spon:HME9304_00262"/>